<dbReference type="Gene3D" id="3.30.40.10">
    <property type="entry name" value="Zinc/RING finger domain, C3HC4 (zinc finger)"/>
    <property type="match status" value="1"/>
</dbReference>
<organism evidence="3 4">
    <name type="scientific">Parachaetomium inaequale</name>
    <dbReference type="NCBI Taxonomy" id="2588326"/>
    <lineage>
        <taxon>Eukaryota</taxon>
        <taxon>Fungi</taxon>
        <taxon>Dikarya</taxon>
        <taxon>Ascomycota</taxon>
        <taxon>Pezizomycotina</taxon>
        <taxon>Sordariomycetes</taxon>
        <taxon>Sordariomycetidae</taxon>
        <taxon>Sordariales</taxon>
        <taxon>Chaetomiaceae</taxon>
        <taxon>Parachaetomium</taxon>
    </lineage>
</organism>
<gene>
    <name evidence="3" type="ORF">C8A01DRAFT_32547</name>
</gene>
<proteinExistence type="predicted"/>
<keyword evidence="4" id="KW-1185">Reference proteome</keyword>
<dbReference type="InterPro" id="IPR001841">
    <property type="entry name" value="Znf_RING"/>
</dbReference>
<comment type="caution">
    <text evidence="3">The sequence shown here is derived from an EMBL/GenBank/DDBJ whole genome shotgun (WGS) entry which is preliminary data.</text>
</comment>
<accession>A0AAN6PM11</accession>
<dbReference type="PROSITE" id="PS50089">
    <property type="entry name" value="ZF_RING_2"/>
    <property type="match status" value="1"/>
</dbReference>
<evidence type="ECO:0000313" key="3">
    <source>
        <dbReference type="EMBL" id="KAK4043421.1"/>
    </source>
</evidence>
<evidence type="ECO:0000259" key="2">
    <source>
        <dbReference type="PROSITE" id="PS50089"/>
    </source>
</evidence>
<dbReference type="Proteomes" id="UP001303115">
    <property type="component" value="Unassembled WGS sequence"/>
</dbReference>
<evidence type="ECO:0000313" key="4">
    <source>
        <dbReference type="Proteomes" id="UP001303115"/>
    </source>
</evidence>
<dbReference type="AlphaFoldDB" id="A0AAN6PM11"/>
<keyword evidence="1" id="KW-0479">Metal-binding</keyword>
<feature type="domain" description="RING-type" evidence="2">
    <location>
        <begin position="31"/>
        <end position="85"/>
    </location>
</feature>
<sequence>MADAAPSQESCFVPDPAYTFLFADPLPDLCCVICKEAKLTVAEHGHTFPGDNGDSNAYLVACGHIFCRKCCNAWFATKTTCPVCRFDLRHKRCRHLIKSLKLSPWNILFGPQPLPAGGKVPDQCSYCRDVEERTAVVTLCKPVAKCYYGLKLEAERWGSEEDTRAMELAKRNLDRVTEAVLGLITCYSSTDEW</sequence>
<name>A0AAN6PM11_9PEZI</name>
<dbReference type="InterPro" id="IPR013083">
    <property type="entry name" value="Znf_RING/FYVE/PHD"/>
</dbReference>
<dbReference type="GO" id="GO:0008270">
    <property type="term" value="F:zinc ion binding"/>
    <property type="evidence" value="ECO:0007669"/>
    <property type="project" value="UniProtKB-KW"/>
</dbReference>
<protein>
    <recommendedName>
        <fullName evidence="2">RING-type domain-containing protein</fullName>
    </recommendedName>
</protein>
<reference evidence="4" key="1">
    <citation type="journal article" date="2023" name="Mol. Phylogenet. Evol.">
        <title>Genome-scale phylogeny and comparative genomics of the fungal order Sordariales.</title>
        <authorList>
            <person name="Hensen N."/>
            <person name="Bonometti L."/>
            <person name="Westerberg I."/>
            <person name="Brannstrom I.O."/>
            <person name="Guillou S."/>
            <person name="Cros-Aarteil S."/>
            <person name="Calhoun S."/>
            <person name="Haridas S."/>
            <person name="Kuo A."/>
            <person name="Mondo S."/>
            <person name="Pangilinan J."/>
            <person name="Riley R."/>
            <person name="LaButti K."/>
            <person name="Andreopoulos B."/>
            <person name="Lipzen A."/>
            <person name="Chen C."/>
            <person name="Yan M."/>
            <person name="Daum C."/>
            <person name="Ng V."/>
            <person name="Clum A."/>
            <person name="Steindorff A."/>
            <person name="Ohm R.A."/>
            <person name="Martin F."/>
            <person name="Silar P."/>
            <person name="Natvig D.O."/>
            <person name="Lalanne C."/>
            <person name="Gautier V."/>
            <person name="Ament-Velasquez S.L."/>
            <person name="Kruys A."/>
            <person name="Hutchinson M.I."/>
            <person name="Powell A.J."/>
            <person name="Barry K."/>
            <person name="Miller A.N."/>
            <person name="Grigoriev I.V."/>
            <person name="Debuchy R."/>
            <person name="Gladieux P."/>
            <person name="Hiltunen Thoren M."/>
            <person name="Johannesson H."/>
        </authorList>
    </citation>
    <scope>NUCLEOTIDE SEQUENCE [LARGE SCALE GENOMIC DNA]</scope>
    <source>
        <strain evidence="4">CBS 284.82</strain>
    </source>
</reference>
<keyword evidence="1" id="KW-0862">Zinc</keyword>
<dbReference type="SMART" id="SM00184">
    <property type="entry name" value="RING"/>
    <property type="match status" value="1"/>
</dbReference>
<evidence type="ECO:0000256" key="1">
    <source>
        <dbReference type="PROSITE-ProRule" id="PRU00175"/>
    </source>
</evidence>
<dbReference type="EMBL" id="MU854328">
    <property type="protein sequence ID" value="KAK4043421.1"/>
    <property type="molecule type" value="Genomic_DNA"/>
</dbReference>
<dbReference type="SUPFAM" id="SSF57850">
    <property type="entry name" value="RING/U-box"/>
    <property type="match status" value="1"/>
</dbReference>
<dbReference type="Pfam" id="PF14634">
    <property type="entry name" value="zf-RING_5"/>
    <property type="match status" value="1"/>
</dbReference>
<keyword evidence="1" id="KW-0863">Zinc-finger</keyword>